<protein>
    <recommendedName>
        <fullName evidence="1">Nudix hydrolase domain-containing protein</fullName>
    </recommendedName>
</protein>
<dbReference type="SUPFAM" id="SSF55811">
    <property type="entry name" value="Nudix"/>
    <property type="match status" value="1"/>
</dbReference>
<accession>A0A109BDH1</accession>
<dbReference type="GO" id="GO:0003824">
    <property type="term" value="F:catalytic activity"/>
    <property type="evidence" value="ECO:0007669"/>
    <property type="project" value="UniProtKB-ARBA"/>
</dbReference>
<feature type="domain" description="Nudix hydrolase" evidence="1">
    <location>
        <begin position="100"/>
        <end position="246"/>
    </location>
</feature>
<dbReference type="Proteomes" id="UP000059074">
    <property type="component" value="Unassembled WGS sequence"/>
</dbReference>
<sequence>MAGLTIDSHRIDSDGQAVPGWVDVAACRLPVEPFDWATARDGEMIDAHWQRCRAETPALFNGETYLLRDLRIEDGALSASMFRTDFKSLLYWRSLGSPLPAREAFGAALLRSAEGHVLLGRQGPGQLHSGLIYPPSGVLCDADINGAGEIDIDASAARELHEETSFGPSALQRKPGYRIAITGAEVAIAIEWRSALPAVELRQRILDFIAREEAPELDDVVIVTSIDAIDAEVMPVHARLLLQSVLSA</sequence>
<dbReference type="STRING" id="121290.APY04_2191"/>
<organism evidence="2 3">
    <name type="scientific">Hyphomicrobium sulfonivorans</name>
    <dbReference type="NCBI Taxonomy" id="121290"/>
    <lineage>
        <taxon>Bacteria</taxon>
        <taxon>Pseudomonadati</taxon>
        <taxon>Pseudomonadota</taxon>
        <taxon>Alphaproteobacteria</taxon>
        <taxon>Hyphomicrobiales</taxon>
        <taxon>Hyphomicrobiaceae</taxon>
        <taxon>Hyphomicrobium</taxon>
    </lineage>
</organism>
<evidence type="ECO:0000313" key="3">
    <source>
        <dbReference type="Proteomes" id="UP000059074"/>
    </source>
</evidence>
<dbReference type="EMBL" id="LMTR01000071">
    <property type="protein sequence ID" value="KWT66784.1"/>
    <property type="molecule type" value="Genomic_DNA"/>
</dbReference>
<dbReference type="CDD" id="cd02883">
    <property type="entry name" value="NUDIX_Hydrolase"/>
    <property type="match status" value="1"/>
</dbReference>
<dbReference type="InterPro" id="IPR000086">
    <property type="entry name" value="NUDIX_hydrolase_dom"/>
</dbReference>
<keyword evidence="3" id="KW-1185">Reference proteome</keyword>
<dbReference type="PATRIC" id="fig|121290.4.peg.2392"/>
<evidence type="ECO:0000259" key="1">
    <source>
        <dbReference type="PROSITE" id="PS51462"/>
    </source>
</evidence>
<dbReference type="AlphaFoldDB" id="A0A109BDH1"/>
<dbReference type="PROSITE" id="PS51462">
    <property type="entry name" value="NUDIX"/>
    <property type="match status" value="1"/>
</dbReference>
<name>A0A109BDH1_HYPSL</name>
<evidence type="ECO:0000313" key="2">
    <source>
        <dbReference type="EMBL" id="KWT66784.1"/>
    </source>
</evidence>
<dbReference type="InterPro" id="IPR015797">
    <property type="entry name" value="NUDIX_hydrolase-like_dom_sf"/>
</dbReference>
<dbReference type="OrthoDB" id="9806849at2"/>
<comment type="caution">
    <text evidence="2">The sequence shown here is derived from an EMBL/GenBank/DDBJ whole genome shotgun (WGS) entry which is preliminary data.</text>
</comment>
<dbReference type="RefSeq" id="WP_068462396.1">
    <property type="nucleotide sequence ID" value="NZ_LMTR01000071.1"/>
</dbReference>
<gene>
    <name evidence="2" type="ORF">APY04_2191</name>
</gene>
<proteinExistence type="predicted"/>
<dbReference type="Gene3D" id="3.90.79.10">
    <property type="entry name" value="Nucleoside Triphosphate Pyrophosphohydrolase"/>
    <property type="match status" value="1"/>
</dbReference>
<reference evidence="2 3" key="1">
    <citation type="submission" date="2015-10" db="EMBL/GenBank/DDBJ databases">
        <title>Transcriptomic analysis of a linuron degrading triple-species bacterial consortium.</title>
        <authorList>
            <person name="Albers P."/>
        </authorList>
    </citation>
    <scope>NUCLEOTIDE SEQUENCE [LARGE SCALE GENOMIC DNA]</scope>
    <source>
        <strain evidence="2 3">WDL6</strain>
    </source>
</reference>